<protein>
    <recommendedName>
        <fullName evidence="5">Pentatricopeptide repeat-containing protein</fullName>
    </recommendedName>
</protein>
<keyword evidence="2" id="KW-1133">Transmembrane helix</keyword>
<dbReference type="Gene3D" id="1.25.40.10">
    <property type="entry name" value="Tetratricopeptide repeat domain"/>
    <property type="match status" value="1"/>
</dbReference>
<dbReference type="Pfam" id="PF01535">
    <property type="entry name" value="PPR"/>
    <property type="match status" value="2"/>
</dbReference>
<dbReference type="Proteomes" id="UP000222542">
    <property type="component" value="Unassembled WGS sequence"/>
</dbReference>
<dbReference type="InterPro" id="IPR011990">
    <property type="entry name" value="TPR-like_helical_dom_sf"/>
</dbReference>
<dbReference type="GO" id="GO:0009451">
    <property type="term" value="P:RNA modification"/>
    <property type="evidence" value="ECO:0007669"/>
    <property type="project" value="InterPro"/>
</dbReference>
<keyword evidence="1" id="KW-0677">Repeat</keyword>
<dbReference type="GO" id="GO:0003723">
    <property type="term" value="F:RNA binding"/>
    <property type="evidence" value="ECO:0007669"/>
    <property type="project" value="InterPro"/>
</dbReference>
<dbReference type="InterPro" id="IPR046960">
    <property type="entry name" value="PPR_At4g14850-like_plant"/>
</dbReference>
<dbReference type="PANTHER" id="PTHR47926:SF452">
    <property type="entry name" value="PENTATRICOPEPTIDE REPEAT-CONTAINING PROTEIN"/>
    <property type="match status" value="1"/>
</dbReference>
<evidence type="ECO:0000313" key="4">
    <source>
        <dbReference type="Proteomes" id="UP000222542"/>
    </source>
</evidence>
<name>A0A2G3AIR6_CAPAN</name>
<comment type="caution">
    <text evidence="3">The sequence shown here is derived from an EMBL/GenBank/DDBJ whole genome shotgun (WGS) entry which is preliminary data.</text>
</comment>
<dbReference type="InterPro" id="IPR002885">
    <property type="entry name" value="PPR_rpt"/>
</dbReference>
<accession>A0A2G3AIR6</accession>
<evidence type="ECO:0000256" key="2">
    <source>
        <dbReference type="SAM" id="Phobius"/>
    </source>
</evidence>
<gene>
    <name evidence="3" type="ORF">T459_01972</name>
</gene>
<dbReference type="Gramene" id="PHT94090">
    <property type="protein sequence ID" value="PHT94090"/>
    <property type="gene ID" value="T459_01972"/>
</dbReference>
<feature type="transmembrane region" description="Helical" evidence="2">
    <location>
        <begin position="92"/>
        <end position="110"/>
    </location>
</feature>
<dbReference type="EMBL" id="AYRZ02000001">
    <property type="protein sequence ID" value="PHT94090.1"/>
    <property type="molecule type" value="Genomic_DNA"/>
</dbReference>
<keyword evidence="2" id="KW-0472">Membrane</keyword>
<dbReference type="PANTHER" id="PTHR47926">
    <property type="entry name" value="PENTATRICOPEPTIDE REPEAT-CONTAINING PROTEIN"/>
    <property type="match status" value="1"/>
</dbReference>
<reference evidence="3 4" key="2">
    <citation type="journal article" date="2017" name="Genome Biol.">
        <title>New reference genome sequences of hot pepper reveal the massive evolution of plant disease-resistance genes by retroduplication.</title>
        <authorList>
            <person name="Kim S."/>
            <person name="Park J."/>
            <person name="Yeom S.I."/>
            <person name="Kim Y.M."/>
            <person name="Seo E."/>
            <person name="Kim K.T."/>
            <person name="Kim M.S."/>
            <person name="Lee J.M."/>
            <person name="Cheong K."/>
            <person name="Shin H.S."/>
            <person name="Kim S.B."/>
            <person name="Han K."/>
            <person name="Lee J."/>
            <person name="Park M."/>
            <person name="Lee H.A."/>
            <person name="Lee H.Y."/>
            <person name="Lee Y."/>
            <person name="Oh S."/>
            <person name="Lee J.H."/>
            <person name="Choi E."/>
            <person name="Choi E."/>
            <person name="Lee S.E."/>
            <person name="Jeon J."/>
            <person name="Kim H."/>
            <person name="Choi G."/>
            <person name="Song H."/>
            <person name="Lee J."/>
            <person name="Lee S.C."/>
            <person name="Kwon J.K."/>
            <person name="Lee H.Y."/>
            <person name="Koo N."/>
            <person name="Hong Y."/>
            <person name="Kim R.W."/>
            <person name="Kang W.H."/>
            <person name="Huh J.H."/>
            <person name="Kang B.C."/>
            <person name="Yang T.J."/>
            <person name="Lee Y.H."/>
            <person name="Bennetzen J.L."/>
            <person name="Choi D."/>
        </authorList>
    </citation>
    <scope>NUCLEOTIDE SEQUENCE [LARGE SCALE GENOMIC DNA]</scope>
    <source>
        <strain evidence="4">cv. CM334</strain>
    </source>
</reference>
<evidence type="ECO:0000256" key="1">
    <source>
        <dbReference type="ARBA" id="ARBA00022737"/>
    </source>
</evidence>
<reference evidence="3 4" key="1">
    <citation type="journal article" date="2014" name="Nat. Genet.">
        <title>Genome sequence of the hot pepper provides insights into the evolution of pungency in Capsicum species.</title>
        <authorList>
            <person name="Kim S."/>
            <person name="Park M."/>
            <person name="Yeom S.I."/>
            <person name="Kim Y.M."/>
            <person name="Lee J.M."/>
            <person name="Lee H.A."/>
            <person name="Seo E."/>
            <person name="Choi J."/>
            <person name="Cheong K."/>
            <person name="Kim K.T."/>
            <person name="Jung K."/>
            <person name="Lee G.W."/>
            <person name="Oh S.K."/>
            <person name="Bae C."/>
            <person name="Kim S.B."/>
            <person name="Lee H.Y."/>
            <person name="Kim S.Y."/>
            <person name="Kim M.S."/>
            <person name="Kang B.C."/>
            <person name="Jo Y.D."/>
            <person name="Yang H.B."/>
            <person name="Jeong H.J."/>
            <person name="Kang W.H."/>
            <person name="Kwon J.K."/>
            <person name="Shin C."/>
            <person name="Lim J.Y."/>
            <person name="Park J.H."/>
            <person name="Huh J.H."/>
            <person name="Kim J.S."/>
            <person name="Kim B.D."/>
            <person name="Cohen O."/>
            <person name="Paran I."/>
            <person name="Suh M.C."/>
            <person name="Lee S.B."/>
            <person name="Kim Y.K."/>
            <person name="Shin Y."/>
            <person name="Noh S.J."/>
            <person name="Park J."/>
            <person name="Seo Y.S."/>
            <person name="Kwon S.Y."/>
            <person name="Kim H.A."/>
            <person name="Park J.M."/>
            <person name="Kim H.J."/>
            <person name="Choi S.B."/>
            <person name="Bosland P.W."/>
            <person name="Reeves G."/>
            <person name="Jo S.H."/>
            <person name="Lee B.W."/>
            <person name="Cho H.T."/>
            <person name="Choi H.S."/>
            <person name="Lee M.S."/>
            <person name="Yu Y."/>
            <person name="Do Choi Y."/>
            <person name="Park B.S."/>
            <person name="van Deynze A."/>
            <person name="Ashrafi H."/>
            <person name="Hill T."/>
            <person name="Kim W.T."/>
            <person name="Pai H.S."/>
            <person name="Ahn H.K."/>
            <person name="Yeam I."/>
            <person name="Giovannoni J.J."/>
            <person name="Rose J.K."/>
            <person name="Sorensen I."/>
            <person name="Lee S.J."/>
            <person name="Kim R.W."/>
            <person name="Choi I.Y."/>
            <person name="Choi B.S."/>
            <person name="Lim J.S."/>
            <person name="Lee Y.H."/>
            <person name="Choi D."/>
        </authorList>
    </citation>
    <scope>NUCLEOTIDE SEQUENCE [LARGE SCALE GENOMIC DNA]</scope>
    <source>
        <strain evidence="4">cv. CM334</strain>
    </source>
</reference>
<sequence>MYSKCGNMEKALAILNSVNIRDVFVWSAMVAGLAMHGRDEEAIEQYSPPACIPHRSSGIGSAGVLHWRITKVTSLTPAKLAATEPWRTCENVLVFAAIFWTLVLAVMVLTQL</sequence>
<dbReference type="AlphaFoldDB" id="A0A2G3AIR6"/>
<evidence type="ECO:0008006" key="5">
    <source>
        <dbReference type="Google" id="ProtNLM"/>
    </source>
</evidence>
<dbReference type="STRING" id="4072.A0A2G3AIR6"/>
<evidence type="ECO:0000313" key="3">
    <source>
        <dbReference type="EMBL" id="PHT94090.1"/>
    </source>
</evidence>
<keyword evidence="4" id="KW-1185">Reference proteome</keyword>
<organism evidence="3 4">
    <name type="scientific">Capsicum annuum</name>
    <name type="common">Capsicum pepper</name>
    <dbReference type="NCBI Taxonomy" id="4072"/>
    <lineage>
        <taxon>Eukaryota</taxon>
        <taxon>Viridiplantae</taxon>
        <taxon>Streptophyta</taxon>
        <taxon>Embryophyta</taxon>
        <taxon>Tracheophyta</taxon>
        <taxon>Spermatophyta</taxon>
        <taxon>Magnoliopsida</taxon>
        <taxon>eudicotyledons</taxon>
        <taxon>Gunneridae</taxon>
        <taxon>Pentapetalae</taxon>
        <taxon>asterids</taxon>
        <taxon>lamiids</taxon>
        <taxon>Solanales</taxon>
        <taxon>Solanaceae</taxon>
        <taxon>Solanoideae</taxon>
        <taxon>Capsiceae</taxon>
        <taxon>Capsicum</taxon>
    </lineage>
</organism>
<keyword evidence="2" id="KW-0812">Transmembrane</keyword>
<proteinExistence type="predicted"/>